<dbReference type="GO" id="GO:0005694">
    <property type="term" value="C:chromosome"/>
    <property type="evidence" value="ECO:0007669"/>
    <property type="project" value="TreeGrafter"/>
</dbReference>
<evidence type="ECO:0000313" key="4">
    <source>
        <dbReference type="EMBL" id="KAF8430641.1"/>
    </source>
</evidence>
<protein>
    <recommendedName>
        <fullName evidence="3">Helicase ATP-binding domain-containing protein</fullName>
    </recommendedName>
</protein>
<dbReference type="GO" id="GO:0005634">
    <property type="term" value="C:nucleus"/>
    <property type="evidence" value="ECO:0007669"/>
    <property type="project" value="TreeGrafter"/>
</dbReference>
<sequence length="1288" mass="145142">MGVGSAVALGHAKNQHGVLTSREEKKVFEAFCKDHRVCERPEQAPIPLAGGPPVRGIAAPVPGYSCRADPLNCRYSVRDFQTLLTHARLRHRQGLALNTDRAETMVQTIFQGVGRQYFEVDVTATAESNLDLRDYLRLQFLPSVKGDPILAAGSDRDRPPLLKITMWDEFEEEIRKDGEQRKAAWRIKQKHAPTELGGILKSLDEVVREHHSHVKKLLEETPHAFTVAKVLLNGPGFSPEQSKYFRFLSGDNYSYVAFFVQMIRAMVRKERGHEFKMTFVYTETQREKLAAFIERLVKDATEQSQHSKTEAILAYQMFCWSLVYIPEAKRLGAWDNPIRRCIWLMALRDDGSFMDATNLTPLLAKLKYFCRLVTLYEALGCQEPRDETEDAVDRVGRLHDLALKLGTPTTFNMVWELQQVASALAYSQVQDPNVFVDPAYTWISIGTETLHLDRLRSGMATLIQEAKAAFLYLARRDEWPNMSELHIVDDLGKTDRGYSFLEEAPFSNRRHEFFLSSVQNWKLGSFSRNGHWNWDETAIKEFLHRSDRMWANVIHVLFIGTQLSTRVAQFLQIQLRNADRPRNLIIQGKEAMFLGRYSKTTHTKGRDNCIPAFLAEPLRDLLLVLLGGGQRETQAILAGVIYGEESRSLYRTYLCVENGTRISAEAFYDTVKRRNRDFFQCAWGASDLRQGMITLGREFICQNETFPICADDLLAEAVDHSTEVDLTHYAVVQGAAPRLSPSSLAQHRWLAKEWSSLLGMGPQKPPEPVRTRGAIPLAQKPLDTRELAVQVSDMVADAIMSKLAAIGLTSDNIRKLTALGGGLSSPAAGEGLQEARTPVHMDDNTTGLEIPSTSFPRDPFHSSTSYNTSSTQLSTQRKRAAVPDVITSEGAIVSQPRKRVRLIEVDCKKKELVKENDEGQVNRLPIFHSSPLASKLPGYTVENVLVENVRHRDPEEDDLLRGNIRGAIQQLLQDPTAREKSKSQMDALLLIMRKRQDGFITMRTGGGKSMLWLVPPLLDPEARFIVVCPFTVLLDQQFELARRHGLQAVKYGLGDISRDVQILFVQVECVGCRKFCDSLTMKGTPKFTAMFVDEHHDKLSCPPDREAVWKRLACWASDQEFPLYLLSATAPPTLQQKLLDPYCLKPENTAFIRSPTNRQEIGLHTISTQGETGLRSLVHALAKKLKERERMLIFFNSCEQAERFSAENQCPVFHSKLPQAQHGKESNMQLWESGVSKMMACTSAFGAGVDKPNAAGRAGRDGTESHVFFTTTGCISCCTVTRARSIRR</sequence>
<name>A0AAD4BHF6_BOLED</name>
<dbReference type="GO" id="GO:0005524">
    <property type="term" value="F:ATP binding"/>
    <property type="evidence" value="ECO:0007669"/>
    <property type="project" value="InterPro"/>
</dbReference>
<dbReference type="GO" id="GO:0003676">
    <property type="term" value="F:nucleic acid binding"/>
    <property type="evidence" value="ECO:0007669"/>
    <property type="project" value="InterPro"/>
</dbReference>
<dbReference type="PROSITE" id="PS51192">
    <property type="entry name" value="HELICASE_ATP_BIND_1"/>
    <property type="match status" value="1"/>
</dbReference>
<dbReference type="Proteomes" id="UP001194468">
    <property type="component" value="Unassembled WGS sequence"/>
</dbReference>
<organism evidence="4 5">
    <name type="scientific">Boletus edulis BED1</name>
    <dbReference type="NCBI Taxonomy" id="1328754"/>
    <lineage>
        <taxon>Eukaryota</taxon>
        <taxon>Fungi</taxon>
        <taxon>Dikarya</taxon>
        <taxon>Basidiomycota</taxon>
        <taxon>Agaricomycotina</taxon>
        <taxon>Agaricomycetes</taxon>
        <taxon>Agaricomycetidae</taxon>
        <taxon>Boletales</taxon>
        <taxon>Boletineae</taxon>
        <taxon>Boletaceae</taxon>
        <taxon>Boletoideae</taxon>
        <taxon>Boletus</taxon>
    </lineage>
</organism>
<comment type="similarity">
    <text evidence="1">Belongs to the helicase family. RecQ subfamily.</text>
</comment>
<evidence type="ECO:0000259" key="3">
    <source>
        <dbReference type="PROSITE" id="PS51192"/>
    </source>
</evidence>
<accession>A0AAD4BHF6</accession>
<feature type="region of interest" description="Disordered" evidence="2">
    <location>
        <begin position="835"/>
        <end position="881"/>
    </location>
</feature>
<dbReference type="InterPro" id="IPR014001">
    <property type="entry name" value="Helicase_ATP-bd"/>
</dbReference>
<dbReference type="InterPro" id="IPR011545">
    <property type="entry name" value="DEAD/DEAH_box_helicase_dom"/>
</dbReference>
<dbReference type="EMBL" id="WHUW01000059">
    <property type="protein sequence ID" value="KAF8430641.1"/>
    <property type="molecule type" value="Genomic_DNA"/>
</dbReference>
<keyword evidence="5" id="KW-1185">Reference proteome</keyword>
<feature type="compositionally biased region" description="Polar residues" evidence="2">
    <location>
        <begin position="844"/>
        <end position="875"/>
    </location>
</feature>
<reference evidence="4" key="2">
    <citation type="journal article" date="2020" name="Nat. Commun.">
        <title>Large-scale genome sequencing of mycorrhizal fungi provides insights into the early evolution of symbiotic traits.</title>
        <authorList>
            <person name="Miyauchi S."/>
            <person name="Kiss E."/>
            <person name="Kuo A."/>
            <person name="Drula E."/>
            <person name="Kohler A."/>
            <person name="Sanchez-Garcia M."/>
            <person name="Morin E."/>
            <person name="Andreopoulos B."/>
            <person name="Barry K.W."/>
            <person name="Bonito G."/>
            <person name="Buee M."/>
            <person name="Carver A."/>
            <person name="Chen C."/>
            <person name="Cichocki N."/>
            <person name="Clum A."/>
            <person name="Culley D."/>
            <person name="Crous P.W."/>
            <person name="Fauchery L."/>
            <person name="Girlanda M."/>
            <person name="Hayes R.D."/>
            <person name="Keri Z."/>
            <person name="LaButti K."/>
            <person name="Lipzen A."/>
            <person name="Lombard V."/>
            <person name="Magnuson J."/>
            <person name="Maillard F."/>
            <person name="Murat C."/>
            <person name="Nolan M."/>
            <person name="Ohm R.A."/>
            <person name="Pangilinan J."/>
            <person name="Pereira M.F."/>
            <person name="Perotto S."/>
            <person name="Peter M."/>
            <person name="Pfister S."/>
            <person name="Riley R."/>
            <person name="Sitrit Y."/>
            <person name="Stielow J.B."/>
            <person name="Szollosi G."/>
            <person name="Zifcakova L."/>
            <person name="Stursova M."/>
            <person name="Spatafora J.W."/>
            <person name="Tedersoo L."/>
            <person name="Vaario L.M."/>
            <person name="Yamada A."/>
            <person name="Yan M."/>
            <person name="Wang P."/>
            <person name="Xu J."/>
            <person name="Bruns T."/>
            <person name="Baldrian P."/>
            <person name="Vilgalys R."/>
            <person name="Dunand C."/>
            <person name="Henrissat B."/>
            <person name="Grigoriev I.V."/>
            <person name="Hibbett D."/>
            <person name="Nagy L.G."/>
            <person name="Martin F.M."/>
        </authorList>
    </citation>
    <scope>NUCLEOTIDE SEQUENCE</scope>
    <source>
        <strain evidence="4">BED1</strain>
    </source>
</reference>
<dbReference type="Gene3D" id="3.40.50.300">
    <property type="entry name" value="P-loop containing nucleotide triphosphate hydrolases"/>
    <property type="match status" value="2"/>
</dbReference>
<dbReference type="SUPFAM" id="SSF52540">
    <property type="entry name" value="P-loop containing nucleoside triphosphate hydrolases"/>
    <property type="match status" value="1"/>
</dbReference>
<dbReference type="InterPro" id="IPR027417">
    <property type="entry name" value="P-loop_NTPase"/>
</dbReference>
<dbReference type="PANTHER" id="PTHR13710:SF145">
    <property type="entry name" value="ATP-DEPENDENT DNA HELICASE"/>
    <property type="match status" value="1"/>
</dbReference>
<reference evidence="4" key="1">
    <citation type="submission" date="2019-10" db="EMBL/GenBank/DDBJ databases">
        <authorList>
            <consortium name="DOE Joint Genome Institute"/>
            <person name="Kuo A."/>
            <person name="Miyauchi S."/>
            <person name="Kiss E."/>
            <person name="Drula E."/>
            <person name="Kohler A."/>
            <person name="Sanchez-Garcia M."/>
            <person name="Andreopoulos B."/>
            <person name="Barry K.W."/>
            <person name="Bonito G."/>
            <person name="Buee M."/>
            <person name="Carver A."/>
            <person name="Chen C."/>
            <person name="Cichocki N."/>
            <person name="Clum A."/>
            <person name="Culley D."/>
            <person name="Crous P.W."/>
            <person name="Fauchery L."/>
            <person name="Girlanda M."/>
            <person name="Hayes R."/>
            <person name="Keri Z."/>
            <person name="LaButti K."/>
            <person name="Lipzen A."/>
            <person name="Lombard V."/>
            <person name="Magnuson J."/>
            <person name="Maillard F."/>
            <person name="Morin E."/>
            <person name="Murat C."/>
            <person name="Nolan M."/>
            <person name="Ohm R."/>
            <person name="Pangilinan J."/>
            <person name="Pereira M."/>
            <person name="Perotto S."/>
            <person name="Peter M."/>
            <person name="Riley R."/>
            <person name="Sitrit Y."/>
            <person name="Stielow B."/>
            <person name="Szollosi G."/>
            <person name="Zifcakova L."/>
            <person name="Stursova M."/>
            <person name="Spatafora J.W."/>
            <person name="Tedersoo L."/>
            <person name="Vaario L.-M."/>
            <person name="Yamada A."/>
            <person name="Yan M."/>
            <person name="Wang P."/>
            <person name="Xu J."/>
            <person name="Bruns T."/>
            <person name="Baldrian P."/>
            <person name="Vilgalys R."/>
            <person name="Henrissat B."/>
            <person name="Grigoriev I.V."/>
            <person name="Hibbett D."/>
            <person name="Nagy L.G."/>
            <person name="Martin F.M."/>
        </authorList>
    </citation>
    <scope>NUCLEOTIDE SEQUENCE</scope>
    <source>
        <strain evidence="4">BED1</strain>
    </source>
</reference>
<dbReference type="Pfam" id="PF00270">
    <property type="entry name" value="DEAD"/>
    <property type="match status" value="1"/>
</dbReference>
<evidence type="ECO:0000313" key="5">
    <source>
        <dbReference type="Proteomes" id="UP001194468"/>
    </source>
</evidence>
<comment type="caution">
    <text evidence="4">The sequence shown here is derived from an EMBL/GenBank/DDBJ whole genome shotgun (WGS) entry which is preliminary data.</text>
</comment>
<proteinExistence type="inferred from homology"/>
<gene>
    <name evidence="4" type="ORF">L210DRAFT_3561868</name>
</gene>
<feature type="domain" description="Helicase ATP-binding" evidence="3">
    <location>
        <begin position="989"/>
        <end position="1148"/>
    </location>
</feature>
<dbReference type="PANTHER" id="PTHR13710">
    <property type="entry name" value="DNA HELICASE RECQ FAMILY MEMBER"/>
    <property type="match status" value="1"/>
</dbReference>
<evidence type="ECO:0000256" key="1">
    <source>
        <dbReference type="ARBA" id="ARBA00005446"/>
    </source>
</evidence>
<evidence type="ECO:0000256" key="2">
    <source>
        <dbReference type="SAM" id="MobiDB-lite"/>
    </source>
</evidence>